<evidence type="ECO:0000313" key="3">
    <source>
        <dbReference type="Proteomes" id="UP000751190"/>
    </source>
</evidence>
<organism evidence="2 3">
    <name type="scientific">Diacronema lutheri</name>
    <name type="common">Unicellular marine alga</name>
    <name type="synonym">Monochrysis lutheri</name>
    <dbReference type="NCBI Taxonomy" id="2081491"/>
    <lineage>
        <taxon>Eukaryota</taxon>
        <taxon>Haptista</taxon>
        <taxon>Haptophyta</taxon>
        <taxon>Pavlovophyceae</taxon>
        <taxon>Pavlovales</taxon>
        <taxon>Pavlovaceae</taxon>
        <taxon>Diacronema</taxon>
    </lineage>
</organism>
<dbReference type="EMBL" id="JAGTXO010000004">
    <property type="protein sequence ID" value="KAG8468531.1"/>
    <property type="molecule type" value="Genomic_DNA"/>
</dbReference>
<evidence type="ECO:0000313" key="2">
    <source>
        <dbReference type="EMBL" id="KAG8468531.1"/>
    </source>
</evidence>
<proteinExistence type="predicted"/>
<keyword evidence="1" id="KW-1133">Transmembrane helix</keyword>
<dbReference type="OrthoDB" id="10331285at2759"/>
<feature type="transmembrane region" description="Helical" evidence="1">
    <location>
        <begin position="66"/>
        <end position="86"/>
    </location>
</feature>
<dbReference type="InterPro" id="IPR008657">
    <property type="entry name" value="JTB"/>
</dbReference>
<dbReference type="Pfam" id="PF05439">
    <property type="entry name" value="JTB"/>
    <property type="match status" value="1"/>
</dbReference>
<comment type="caution">
    <text evidence="2">The sequence shown here is derived from an EMBL/GenBank/DDBJ whole genome shotgun (WGS) entry which is preliminary data.</text>
</comment>
<dbReference type="Proteomes" id="UP000751190">
    <property type="component" value="Unassembled WGS sequence"/>
</dbReference>
<keyword evidence="1" id="KW-0472">Membrane</keyword>
<name>A0A8J6CEX0_DIALT</name>
<protein>
    <submittedName>
        <fullName evidence="2">Uncharacterized protein</fullName>
    </submittedName>
</protein>
<reference evidence="2" key="1">
    <citation type="submission" date="2021-05" db="EMBL/GenBank/DDBJ databases">
        <title>The genome of the haptophyte Pavlova lutheri (Diacronema luteri, Pavlovales) - a model for lipid biosynthesis in eukaryotic algae.</title>
        <authorList>
            <person name="Hulatt C.J."/>
            <person name="Posewitz M.C."/>
        </authorList>
    </citation>
    <scope>NUCLEOTIDE SEQUENCE</scope>
    <source>
        <strain evidence="2">NIVA-4/92</strain>
    </source>
</reference>
<keyword evidence="3" id="KW-1185">Reference proteome</keyword>
<evidence type="ECO:0000256" key="1">
    <source>
        <dbReference type="SAM" id="Phobius"/>
    </source>
</evidence>
<gene>
    <name evidence="2" type="ORF">KFE25_013614</name>
</gene>
<dbReference type="AlphaFoldDB" id="A0A8J6CEX0"/>
<accession>A0A8J6CEX0</accession>
<keyword evidence="1" id="KW-0812">Transmembrane</keyword>
<dbReference type="GO" id="GO:0016020">
    <property type="term" value="C:membrane"/>
    <property type="evidence" value="ECO:0007669"/>
    <property type="project" value="InterPro"/>
</dbReference>
<sequence length="108" mass="11563">MPTGGQVDEAEDPGCTAVGECAPCTVSQKDEWFCLPTGFSQQLTCAGAHLGNTTKTVSCNSSGDSVGGFIGFELLMLVVFGVSFVMTNRRKSRLTSIQHHRISQYLNT</sequence>